<dbReference type="InterPro" id="IPR023696">
    <property type="entry name" value="Ureohydrolase_dom_sf"/>
</dbReference>
<dbReference type="GO" id="GO:0004053">
    <property type="term" value="F:arginase activity"/>
    <property type="evidence" value="ECO:0007669"/>
    <property type="project" value="TreeGrafter"/>
</dbReference>
<dbReference type="CDD" id="cd09999">
    <property type="entry name" value="Arginase-like_1"/>
    <property type="match status" value="1"/>
</dbReference>
<dbReference type="GO" id="GO:0005737">
    <property type="term" value="C:cytoplasm"/>
    <property type="evidence" value="ECO:0007669"/>
    <property type="project" value="TreeGrafter"/>
</dbReference>
<sequence>MKPLHVLEFPTNLGLKEPAPGVEPGVRKLPDGLRRWGLYARLSPVEIERLSPPPYTMHLDPDSGVRNAEAIATYAEAQADLLRKVLELPRFPLVIGGDCSVLLGNALALKTKGRYALFFVDGHTDYMSTELSSTGGAAGMDLALATGWGHPKLTNLRNQKPYFPESSVWAVGNREYHPQYVATIRQSAITYLDLATLRQEGPAACAQRFLRWFAQEGFDGFWLHLDLDVLDDAVMPAVDSRAPDGLRYDELHALLAPLVHHPQATGLEITILDPDLDPTGQYTRRFIDAFSALMQASPSEAT</sequence>
<proteinExistence type="inferred from homology"/>
<dbReference type="STRING" id="1075417.SAMN05421823_106182"/>
<keyword evidence="1" id="KW-0479">Metal-binding</keyword>
<organism evidence="5 6">
    <name type="scientific">Catalinimonas alkaloidigena</name>
    <dbReference type="NCBI Taxonomy" id="1075417"/>
    <lineage>
        <taxon>Bacteria</taxon>
        <taxon>Pseudomonadati</taxon>
        <taxon>Bacteroidota</taxon>
        <taxon>Cytophagia</taxon>
        <taxon>Cytophagales</taxon>
        <taxon>Catalimonadaceae</taxon>
        <taxon>Catalinimonas</taxon>
    </lineage>
</organism>
<dbReference type="PRINTS" id="PR00116">
    <property type="entry name" value="ARGINASE"/>
</dbReference>
<keyword evidence="3" id="KW-0464">Manganese</keyword>
<gene>
    <name evidence="5" type="ORF">SAMN05421823_106182</name>
</gene>
<reference evidence="5 6" key="1">
    <citation type="submission" date="2016-10" db="EMBL/GenBank/DDBJ databases">
        <authorList>
            <person name="de Groot N.N."/>
        </authorList>
    </citation>
    <scope>NUCLEOTIDE SEQUENCE [LARGE SCALE GENOMIC DNA]</scope>
    <source>
        <strain evidence="5 6">DSM 25186</strain>
    </source>
</reference>
<protein>
    <submittedName>
        <fullName evidence="5">Arginase</fullName>
    </submittedName>
</protein>
<dbReference type="Proteomes" id="UP000198510">
    <property type="component" value="Unassembled WGS sequence"/>
</dbReference>
<dbReference type="Gene3D" id="3.40.800.10">
    <property type="entry name" value="Ureohydrolase domain"/>
    <property type="match status" value="1"/>
</dbReference>
<dbReference type="PANTHER" id="PTHR43782:SF3">
    <property type="entry name" value="ARGINASE"/>
    <property type="match status" value="1"/>
</dbReference>
<accession>A0A1G9KKI1</accession>
<evidence type="ECO:0000313" key="6">
    <source>
        <dbReference type="Proteomes" id="UP000198510"/>
    </source>
</evidence>
<name>A0A1G9KKI1_9BACT</name>
<evidence type="ECO:0000256" key="1">
    <source>
        <dbReference type="ARBA" id="ARBA00022723"/>
    </source>
</evidence>
<dbReference type="SUPFAM" id="SSF52768">
    <property type="entry name" value="Arginase/deacetylase"/>
    <property type="match status" value="1"/>
</dbReference>
<evidence type="ECO:0000256" key="2">
    <source>
        <dbReference type="ARBA" id="ARBA00022801"/>
    </source>
</evidence>
<keyword evidence="6" id="KW-1185">Reference proteome</keyword>
<evidence type="ECO:0000256" key="3">
    <source>
        <dbReference type="ARBA" id="ARBA00023211"/>
    </source>
</evidence>
<comment type="similarity">
    <text evidence="4">Belongs to the arginase family.</text>
</comment>
<dbReference type="AlphaFoldDB" id="A0A1G9KKI1"/>
<dbReference type="Pfam" id="PF00491">
    <property type="entry name" value="Arginase"/>
    <property type="match status" value="1"/>
</dbReference>
<dbReference type="PANTHER" id="PTHR43782">
    <property type="entry name" value="ARGINASE"/>
    <property type="match status" value="1"/>
</dbReference>
<dbReference type="PROSITE" id="PS51409">
    <property type="entry name" value="ARGINASE_2"/>
    <property type="match status" value="1"/>
</dbReference>
<dbReference type="OrthoDB" id="9789727at2"/>
<evidence type="ECO:0000256" key="4">
    <source>
        <dbReference type="PROSITE-ProRule" id="PRU00742"/>
    </source>
</evidence>
<keyword evidence="2" id="KW-0378">Hydrolase</keyword>
<dbReference type="InterPro" id="IPR006035">
    <property type="entry name" value="Ureohydrolase"/>
</dbReference>
<dbReference type="GO" id="GO:0030145">
    <property type="term" value="F:manganese ion binding"/>
    <property type="evidence" value="ECO:0007669"/>
    <property type="project" value="TreeGrafter"/>
</dbReference>
<dbReference type="RefSeq" id="WP_089683921.1">
    <property type="nucleotide sequence ID" value="NZ_FNFO01000006.1"/>
</dbReference>
<evidence type="ECO:0000313" key="5">
    <source>
        <dbReference type="EMBL" id="SDL49913.1"/>
    </source>
</evidence>
<dbReference type="EMBL" id="FNFO01000006">
    <property type="protein sequence ID" value="SDL49913.1"/>
    <property type="molecule type" value="Genomic_DNA"/>
</dbReference>